<keyword evidence="8" id="KW-0902">Two-component regulatory system</keyword>
<dbReference type="InterPro" id="IPR010559">
    <property type="entry name" value="Sig_transdc_His_kin_internal"/>
</dbReference>
<keyword evidence="10" id="KW-0472">Membrane</keyword>
<dbReference type="InterPro" id="IPR001789">
    <property type="entry name" value="Sig_transdc_resp-reg_receiver"/>
</dbReference>
<name>A0ABS7D330_9BACL</name>
<dbReference type="Gene3D" id="1.10.287.130">
    <property type="match status" value="1"/>
</dbReference>
<keyword evidence="14" id="KW-1185">Reference proteome</keyword>
<feature type="transmembrane region" description="Helical" evidence="10">
    <location>
        <begin position="361"/>
        <end position="381"/>
    </location>
</feature>
<evidence type="ECO:0000256" key="3">
    <source>
        <dbReference type="ARBA" id="ARBA00022553"/>
    </source>
</evidence>
<dbReference type="Pfam" id="PF07695">
    <property type="entry name" value="7TMR-DISM_7TM"/>
    <property type="match status" value="1"/>
</dbReference>
<protein>
    <recommendedName>
        <fullName evidence="2">histidine kinase</fullName>
        <ecNumber evidence="2">2.7.13.3</ecNumber>
    </recommendedName>
</protein>
<dbReference type="SUPFAM" id="SSF49785">
    <property type="entry name" value="Galactose-binding domain-like"/>
    <property type="match status" value="1"/>
</dbReference>
<evidence type="ECO:0000256" key="2">
    <source>
        <dbReference type="ARBA" id="ARBA00012438"/>
    </source>
</evidence>
<dbReference type="Pfam" id="PF02518">
    <property type="entry name" value="HATPase_c"/>
    <property type="match status" value="2"/>
</dbReference>
<dbReference type="Gene3D" id="2.60.120.260">
    <property type="entry name" value="Galactose-binding domain-like"/>
    <property type="match status" value="1"/>
</dbReference>
<evidence type="ECO:0000256" key="7">
    <source>
        <dbReference type="ARBA" id="ARBA00022840"/>
    </source>
</evidence>
<dbReference type="Gene3D" id="3.30.565.10">
    <property type="entry name" value="Histidine kinase-like ATPase, C-terminal domain"/>
    <property type="match status" value="2"/>
</dbReference>
<evidence type="ECO:0000256" key="5">
    <source>
        <dbReference type="ARBA" id="ARBA00022741"/>
    </source>
</evidence>
<dbReference type="SMART" id="SM00448">
    <property type="entry name" value="REC"/>
    <property type="match status" value="1"/>
</dbReference>
<dbReference type="InterPro" id="IPR003594">
    <property type="entry name" value="HATPase_dom"/>
</dbReference>
<keyword evidence="10" id="KW-1133">Transmembrane helix</keyword>
<dbReference type="Gene3D" id="3.40.50.2300">
    <property type="match status" value="1"/>
</dbReference>
<dbReference type="PRINTS" id="PR00344">
    <property type="entry name" value="BCTRLSENSOR"/>
</dbReference>
<feature type="modified residue" description="4-aspartylphosphate" evidence="9">
    <location>
        <position position="762"/>
    </location>
</feature>
<evidence type="ECO:0000259" key="11">
    <source>
        <dbReference type="PROSITE" id="PS50109"/>
    </source>
</evidence>
<accession>A0ABS7D330</accession>
<evidence type="ECO:0000256" key="9">
    <source>
        <dbReference type="PROSITE-ProRule" id="PRU00169"/>
    </source>
</evidence>
<evidence type="ECO:0000313" key="14">
    <source>
        <dbReference type="Proteomes" id="UP000812277"/>
    </source>
</evidence>
<keyword evidence="4" id="KW-0808">Transferase</keyword>
<dbReference type="SMART" id="SM00387">
    <property type="entry name" value="HATPase_c"/>
    <property type="match status" value="2"/>
</dbReference>
<feature type="transmembrane region" description="Helical" evidence="10">
    <location>
        <begin position="240"/>
        <end position="266"/>
    </location>
</feature>
<dbReference type="PROSITE" id="PS50109">
    <property type="entry name" value="HIS_KIN"/>
    <property type="match status" value="1"/>
</dbReference>
<dbReference type="SMART" id="SM00388">
    <property type="entry name" value="HisKA"/>
    <property type="match status" value="1"/>
</dbReference>
<dbReference type="Pfam" id="PF00512">
    <property type="entry name" value="HisKA"/>
    <property type="match status" value="1"/>
</dbReference>
<gene>
    <name evidence="13" type="ORF">K0T92_06240</name>
</gene>
<dbReference type="EC" id="2.7.13.3" evidence="2"/>
<dbReference type="InterPro" id="IPR008979">
    <property type="entry name" value="Galactose-bd-like_sf"/>
</dbReference>
<dbReference type="InterPro" id="IPR011006">
    <property type="entry name" value="CheY-like_superfamily"/>
</dbReference>
<dbReference type="InterPro" id="IPR005467">
    <property type="entry name" value="His_kinase_dom"/>
</dbReference>
<dbReference type="InterPro" id="IPR004358">
    <property type="entry name" value="Sig_transdc_His_kin-like_C"/>
</dbReference>
<sequence length="1038" mass="115852">MTKRQIIPLLILFIILITSIRLLWIDLTRTPDHPVAVQGQLDLRDWDFSSSKALSLDGQWAFYPDELLMPGSAHDSASSTIRTYIDVPHNWGDALSPSKPSPIGYGTYRLRILVKPDADQRYSIRTASIPTSSAIYANGKLLGQSGQPAVTKEGYKARSTPYTATFSTDQDTIDLAIQVANFDNLSLGGIFLPVKFGSDIAVHTESQFIINMQLIVAIVLLMHVIYTVILYLIGTRLKALPFLALLVSFAILTILSSDDMLLFVWIPMDYEWISKIRSFAYLGSAIFLLEFVKHLFPEYSKVRAFRWYSWLSLFFMLTILFMPVHFMIGINAISAVIVVIPFLIVPVILLQITLRKERDAIYLLLGSISILLNIVWGIVKHSLWVELIYYPFDMILTFLMIATFCFKRYFRTVIQTHRLADQLKEAAKQKDDFLANTSHELRNPLHGMLNIAQSVLDNETHALHSSNAKSIELLITIGRRMSFVLNDLLDLTRLKESGIRLQASSIHIQTVAAGVLDMLRFMTEGKPVRFINQIPDTFPAVYADENRLIQILFNLLHNALKYTNEGSITVDARLENGKACILITDTGIGMSEAAQQTIFQPYQQGDSGSSEIGGGIGLGLSISKQLVELHGGTLDVRSTPDQGSEFSFTLSLSHPDEVNQQASQPAAPAVADCEIEAACGQAAASAASADVSTADESAPNNVSPLPPAADLPKVLIVDDDPLNLMMLVQMLSSHHYNIVTTTSGVKALSMLDNEEWDLLITDVMMPHMSGYELTSAIRTRFTSSELPILLLTARSRAEDVEAGFRSGANDYVTKPIDATEMRSRVRALTELKRTVRERLRMEAAWLQAQIQPHFLFNTLNSIAALSEINIPRMVALIEKFGDYLQASFDFRNTERLVPIQHELGLVQAYLFIEKERFEERLHVIWDVEDHLQLHIPPLSIQPLVENAVRHGILRRIQGGTLHIQITDYGDHAEISIGDNGVGMNQEILNRLPIISEHAGISGVGLLNTDRRLKQIYGKGLQIYSVPNQGTTITFTVTK</sequence>
<dbReference type="Proteomes" id="UP000812277">
    <property type="component" value="Unassembled WGS sequence"/>
</dbReference>
<keyword evidence="5" id="KW-0547">Nucleotide-binding</keyword>
<dbReference type="InterPro" id="IPR003661">
    <property type="entry name" value="HisK_dim/P_dom"/>
</dbReference>
<evidence type="ECO:0000259" key="12">
    <source>
        <dbReference type="PROSITE" id="PS50110"/>
    </source>
</evidence>
<evidence type="ECO:0000256" key="4">
    <source>
        <dbReference type="ARBA" id="ARBA00022679"/>
    </source>
</evidence>
<dbReference type="InterPro" id="IPR011623">
    <property type="entry name" value="7TMR_DISM_rcpt_extracell_dom1"/>
</dbReference>
<evidence type="ECO:0000256" key="10">
    <source>
        <dbReference type="SAM" id="Phobius"/>
    </source>
</evidence>
<organism evidence="13 14">
    <name type="scientific">Paenibacillus oenotherae</name>
    <dbReference type="NCBI Taxonomy" id="1435645"/>
    <lineage>
        <taxon>Bacteria</taxon>
        <taxon>Bacillati</taxon>
        <taxon>Bacillota</taxon>
        <taxon>Bacilli</taxon>
        <taxon>Bacillales</taxon>
        <taxon>Paenibacillaceae</taxon>
        <taxon>Paenibacillus</taxon>
    </lineage>
</organism>
<feature type="transmembrane region" description="Helical" evidence="10">
    <location>
        <begin position="214"/>
        <end position="233"/>
    </location>
</feature>
<feature type="transmembrane region" description="Helical" evidence="10">
    <location>
        <begin position="308"/>
        <end position="326"/>
    </location>
</feature>
<dbReference type="InterPro" id="IPR036097">
    <property type="entry name" value="HisK_dim/P_sf"/>
</dbReference>
<dbReference type="PANTHER" id="PTHR43047:SF64">
    <property type="entry name" value="HISTIDINE KINASE CONTAINING CHEY-HOMOLOGOUS RECEIVER DOMAIN AND PAS DOMAIN-RELATED"/>
    <property type="match status" value="1"/>
</dbReference>
<dbReference type="PROSITE" id="PS50110">
    <property type="entry name" value="RESPONSE_REGULATORY"/>
    <property type="match status" value="1"/>
</dbReference>
<evidence type="ECO:0000313" key="13">
    <source>
        <dbReference type="EMBL" id="MBW7474337.1"/>
    </source>
</evidence>
<dbReference type="Pfam" id="PF00072">
    <property type="entry name" value="Response_reg"/>
    <property type="match status" value="1"/>
</dbReference>
<dbReference type="PANTHER" id="PTHR43047">
    <property type="entry name" value="TWO-COMPONENT HISTIDINE PROTEIN KINASE"/>
    <property type="match status" value="1"/>
</dbReference>
<dbReference type="InterPro" id="IPR036890">
    <property type="entry name" value="HATPase_C_sf"/>
</dbReference>
<comment type="caution">
    <text evidence="13">The sequence shown here is derived from an EMBL/GenBank/DDBJ whole genome shotgun (WGS) entry which is preliminary data.</text>
</comment>
<dbReference type="SUPFAM" id="SSF52172">
    <property type="entry name" value="CheY-like"/>
    <property type="match status" value="1"/>
</dbReference>
<feature type="domain" description="Response regulatory" evidence="12">
    <location>
        <begin position="713"/>
        <end position="829"/>
    </location>
</feature>
<dbReference type="Pfam" id="PF06580">
    <property type="entry name" value="His_kinase"/>
    <property type="match status" value="1"/>
</dbReference>
<feature type="transmembrane region" description="Helical" evidence="10">
    <location>
        <begin position="387"/>
        <end position="406"/>
    </location>
</feature>
<reference evidence="13 14" key="1">
    <citation type="submission" date="2021-07" db="EMBL/GenBank/DDBJ databases">
        <title>Paenibacillus radiodurans sp. nov., isolated from the southeastern edge of Tengger Desert.</title>
        <authorList>
            <person name="Zhang G."/>
        </authorList>
    </citation>
    <scope>NUCLEOTIDE SEQUENCE [LARGE SCALE GENOMIC DNA]</scope>
    <source>
        <strain evidence="13 14">DT7-4</strain>
    </source>
</reference>
<dbReference type="SUPFAM" id="SSF47384">
    <property type="entry name" value="Homodimeric domain of signal transducing histidine kinase"/>
    <property type="match status" value="1"/>
</dbReference>
<evidence type="ECO:0000256" key="6">
    <source>
        <dbReference type="ARBA" id="ARBA00022777"/>
    </source>
</evidence>
<proteinExistence type="predicted"/>
<evidence type="ECO:0000256" key="1">
    <source>
        <dbReference type="ARBA" id="ARBA00000085"/>
    </source>
</evidence>
<evidence type="ECO:0000256" key="8">
    <source>
        <dbReference type="ARBA" id="ARBA00023012"/>
    </source>
</evidence>
<dbReference type="EMBL" id="JAHZIJ010000002">
    <property type="protein sequence ID" value="MBW7474337.1"/>
    <property type="molecule type" value="Genomic_DNA"/>
</dbReference>
<feature type="transmembrane region" description="Helical" evidence="10">
    <location>
        <begin position="7"/>
        <end position="24"/>
    </location>
</feature>
<feature type="domain" description="Histidine kinase" evidence="11">
    <location>
        <begin position="436"/>
        <end position="654"/>
    </location>
</feature>
<dbReference type="SUPFAM" id="SSF55874">
    <property type="entry name" value="ATPase domain of HSP90 chaperone/DNA topoisomerase II/histidine kinase"/>
    <property type="match status" value="2"/>
</dbReference>
<keyword evidence="6" id="KW-0418">Kinase</keyword>
<keyword evidence="3 9" id="KW-0597">Phosphoprotein</keyword>
<feature type="transmembrane region" description="Helical" evidence="10">
    <location>
        <begin position="278"/>
        <end position="296"/>
    </location>
</feature>
<feature type="transmembrane region" description="Helical" evidence="10">
    <location>
        <begin position="332"/>
        <end position="354"/>
    </location>
</feature>
<comment type="catalytic activity">
    <reaction evidence="1">
        <text>ATP + protein L-histidine = ADP + protein N-phospho-L-histidine.</text>
        <dbReference type="EC" id="2.7.13.3"/>
    </reaction>
</comment>
<keyword evidence="7" id="KW-0067">ATP-binding</keyword>
<dbReference type="CDD" id="cd00082">
    <property type="entry name" value="HisKA"/>
    <property type="match status" value="1"/>
</dbReference>
<keyword evidence="10" id="KW-0812">Transmembrane</keyword>